<dbReference type="InterPro" id="IPR013024">
    <property type="entry name" value="GGCT-like"/>
</dbReference>
<dbReference type="RefSeq" id="WP_320002257.1">
    <property type="nucleotide sequence ID" value="NZ_CP138348.1"/>
</dbReference>
<reference evidence="2" key="1">
    <citation type="submission" date="2023-11" db="EMBL/GenBank/DDBJ databases">
        <title>Genome sequence of Cyanobacterium aponinum BCRC AL20115.</title>
        <authorList>
            <person name="Chang H.-Y."/>
            <person name="Lin K.-M."/>
            <person name="Hsueh H.-T."/>
            <person name="Chu H.-A."/>
            <person name="Kuo C.-H."/>
        </authorList>
    </citation>
    <scope>NUCLEOTIDE SEQUENCE</scope>
    <source>
        <strain evidence="2">AL20115</strain>
    </source>
</reference>
<organism evidence="2">
    <name type="scientific">Cyanobacterium aponinum AL20115</name>
    <dbReference type="NCBI Taxonomy" id="3090662"/>
    <lineage>
        <taxon>Bacteria</taxon>
        <taxon>Bacillati</taxon>
        <taxon>Cyanobacteriota</taxon>
        <taxon>Cyanophyceae</taxon>
        <taxon>Oscillatoriophycideae</taxon>
        <taxon>Chroococcales</taxon>
        <taxon>Geminocystaceae</taxon>
        <taxon>Cyanobacterium</taxon>
    </lineage>
</organism>
<gene>
    <name evidence="2" type="ORF">SAY89_08345</name>
</gene>
<evidence type="ECO:0000313" key="2">
    <source>
        <dbReference type="EMBL" id="WPF90264.1"/>
    </source>
</evidence>
<dbReference type="InterPro" id="IPR036568">
    <property type="entry name" value="GGCT-like_sf"/>
</dbReference>
<proteinExistence type="predicted"/>
<dbReference type="Pfam" id="PF06094">
    <property type="entry name" value="GGACT"/>
    <property type="match status" value="1"/>
</dbReference>
<sequence length="141" mass="16424">MLKVFVYGTLKPSGKYYKIYCQGKTINEVKCWTKGKLYDLPLGYPAMIEGEEKVYGYLLSFASFKHLSNLDKLEGYTGIDNSPLNEYERRKITVYNDDNQPIDEAWCYFMNDSAIASLNGVFLPSGWWEFKRAKEKLRIEN</sequence>
<dbReference type="SUPFAM" id="SSF110857">
    <property type="entry name" value="Gamma-glutamyl cyclotransferase-like"/>
    <property type="match status" value="1"/>
</dbReference>
<dbReference type="Gene3D" id="3.10.490.10">
    <property type="entry name" value="Gamma-glutamyl cyclotransferase-like"/>
    <property type="match status" value="1"/>
</dbReference>
<name>A0AAF1C6S3_9CHRO</name>
<dbReference type="InterPro" id="IPR009288">
    <property type="entry name" value="AIG2-like_dom"/>
</dbReference>
<accession>A0AAF1C6S3</accession>
<dbReference type="EMBL" id="CP138348">
    <property type="protein sequence ID" value="WPF90264.1"/>
    <property type="molecule type" value="Genomic_DNA"/>
</dbReference>
<feature type="domain" description="Gamma-glutamylcyclotransferase AIG2-like" evidence="1">
    <location>
        <begin position="4"/>
        <end position="129"/>
    </location>
</feature>
<dbReference type="CDD" id="cd06661">
    <property type="entry name" value="GGCT_like"/>
    <property type="match status" value="1"/>
</dbReference>
<protein>
    <submittedName>
        <fullName evidence="2">Gamma-glutamylcyclotransferase</fullName>
    </submittedName>
</protein>
<evidence type="ECO:0000259" key="1">
    <source>
        <dbReference type="Pfam" id="PF06094"/>
    </source>
</evidence>
<dbReference type="AlphaFoldDB" id="A0AAF1C6S3"/>